<dbReference type="EMBL" id="LT629711">
    <property type="protein sequence ID" value="SDP38596.1"/>
    <property type="molecule type" value="Genomic_DNA"/>
</dbReference>
<protein>
    <submittedName>
        <fullName evidence="9">DNA segregation ATPase FtsK/SpoIIIE, S-DNA-T family</fullName>
    </submittedName>
</protein>
<dbReference type="GO" id="GO:0003677">
    <property type="term" value="F:DNA binding"/>
    <property type="evidence" value="ECO:0007669"/>
    <property type="project" value="InterPro"/>
</dbReference>
<dbReference type="SUPFAM" id="SSF49879">
    <property type="entry name" value="SMAD/FHA domain"/>
    <property type="match status" value="2"/>
</dbReference>
<name>A0A1H0SBP8_9MICO</name>
<dbReference type="CDD" id="cd00060">
    <property type="entry name" value="FHA"/>
    <property type="match status" value="2"/>
</dbReference>
<evidence type="ECO:0000256" key="6">
    <source>
        <dbReference type="SAM" id="Phobius"/>
    </source>
</evidence>
<feature type="domain" description="FtsK" evidence="8">
    <location>
        <begin position="1065"/>
        <end position="1239"/>
    </location>
</feature>
<gene>
    <name evidence="9" type="ORF">SAMN04489867_2268</name>
</gene>
<evidence type="ECO:0000259" key="8">
    <source>
        <dbReference type="PROSITE" id="PS50901"/>
    </source>
</evidence>
<feature type="domain" description="FHA" evidence="7">
    <location>
        <begin position="25"/>
        <end position="74"/>
    </location>
</feature>
<evidence type="ECO:0000256" key="2">
    <source>
        <dbReference type="ARBA" id="ARBA00022741"/>
    </source>
</evidence>
<dbReference type="InterPro" id="IPR008984">
    <property type="entry name" value="SMAD_FHA_dom_sf"/>
</dbReference>
<accession>A0A1H0SBP8</accession>
<dbReference type="PANTHER" id="PTHR22683">
    <property type="entry name" value="SPORULATION PROTEIN RELATED"/>
    <property type="match status" value="1"/>
</dbReference>
<dbReference type="PROSITE" id="PS50901">
    <property type="entry name" value="FTSK"/>
    <property type="match status" value="2"/>
</dbReference>
<feature type="region of interest" description="Disordered" evidence="5">
    <location>
        <begin position="974"/>
        <end position="993"/>
    </location>
</feature>
<evidence type="ECO:0000256" key="5">
    <source>
        <dbReference type="SAM" id="MobiDB-lite"/>
    </source>
</evidence>
<keyword evidence="2 4" id="KW-0547">Nucleotide-binding</keyword>
<proteinExistence type="predicted"/>
<feature type="binding site" evidence="4">
    <location>
        <begin position="750"/>
        <end position="757"/>
    </location>
    <ligand>
        <name>ATP</name>
        <dbReference type="ChEBI" id="CHEBI:30616"/>
    </ligand>
</feature>
<evidence type="ECO:0000313" key="9">
    <source>
        <dbReference type="EMBL" id="SDP38596.1"/>
    </source>
</evidence>
<dbReference type="InterPro" id="IPR003593">
    <property type="entry name" value="AAA+_ATPase"/>
</dbReference>
<dbReference type="CDD" id="cd01127">
    <property type="entry name" value="TrwB_TraG_TraD_VirD4"/>
    <property type="match status" value="1"/>
</dbReference>
<keyword evidence="6" id="KW-0472">Membrane</keyword>
<keyword evidence="3 4" id="KW-0067">ATP-binding</keyword>
<dbReference type="InterPro" id="IPR027417">
    <property type="entry name" value="P-loop_NTPase"/>
</dbReference>
<feature type="domain" description="FtsK" evidence="8">
    <location>
        <begin position="732"/>
        <end position="922"/>
    </location>
</feature>
<dbReference type="PANTHER" id="PTHR22683:SF1">
    <property type="entry name" value="TYPE VII SECRETION SYSTEM PROTEIN ESSC"/>
    <property type="match status" value="1"/>
</dbReference>
<feature type="transmembrane region" description="Helical" evidence="6">
    <location>
        <begin position="370"/>
        <end position="389"/>
    </location>
</feature>
<sequence>MIGRMLLRFVSGPDAGLVWPVVERTAVGRGQEAGLRLTDPSVSRRHALVELRDGGMLVVDTGSRTGTRVDSRQVTAPVLVRPGGQVAFGESTAVVLEVRAAPPGSAEAVLVATHHGVETARVPVRAEVLLGREATSDLHLDDPSVSRRHATVSATPDGLLLADLDSFNGTKVNGQRVGGTRALLPGDTITLGRSRTLVSVVSARRGRAPATELQVRSETGMAVQAVTLGTQDQTSVGDVAAALAAYLDLTAGARTSWCLYRREDGSLLRNTDAWGSVPLRRGDVLTVAAFDEALVPAASAGDPPFADAPDTTVNTPPRATAPVSLVEVAAPDLPEGTELSGRGVGWQVAAGLVAVLAAGVVAVRYPAAMLFAGVAAVAGLATIGFGILGDQSRRKHGVKTFHAELGRLDERLEGIGRAQAEALRTLSPERAELATWVATQGPRLWERRLGDEDFLRIRLGTGARARAAKVTGTGARRPASGRYADELAACRHLHSATPDVPIITPSAGVVGLAGPRTVITAMTASAVLEAAILHAPSALKVVVVGAGPDWGWVRWLPHVSRASARLLATGAVDAGDLGTALRVESGGSGAAQPKVLLVVGQGGSQHAAVIDAIRAVSSQGGLVLVMDDEARSLPPECQVVCRAAASLHVVAEGLWEDGPIGPFIASSVDPETAGRIAVGLGRLRDPRSQAAGGAGSRGVLELSGLSDSVRVSERWLAPGPGVQSVFGADDQGEPVSVDLRRDGPHGIIAGTTGAGKSELLLSFIASLVAQHPPDRLALFLIDFKGGATFAALERLPHVVGYVTDLDASERLSERAFTSLDAEISRRKRVLADHGVPDLAAYERLEAAPSMPTLLVVIDEFALLVTEQPRVKPRLDAIAAQGRSLGIHLLLATQSPGGVITPAIRANTNIWLCLRVVNDSESMEILGSRDAAQIPNDAPGRAYLRRGAERTLVGFQTARVTIGSAGSGPVDVRVSPFGEPPPPTWHPESRSGAPVRTELDRLVSDAAHAHSARGATAPPSLWIPPLTHDLGPDDPALAASAVDRPHDPDRLTVRLGLLDEPEAARQRPYDVDVALTNVLVSGVFRSGRTTAVRRIVAELVRARSPRLLHLYVIDGRGGLREVADLPHTGGHTGVHDLELLAGLVDRVGRVVEQRREHGFDPATDARVVLVVDDYPTFREASQPILQDRLNDQLLSLVAQGRSLGVHVVMTCGQVNDLRLTLASHFQTKILLRQPEAVDYAVVDVRLGPGEMPEDLPGRALVRGGHEVQIVNQLAVPPTAEGDSDGRPSRLVRLPTDHSEDAAAGLESWPPGQVPIGVGGDDAAPVWLGPRHGPHLVVLGESLTGRTTALRTVAGRLLAEDPTRVLAVVTRRRGSAAGWDSMPRRIALAEGPEDLNDLLDAVEASPAPVVLVVDDAEALGASASAGDRLERLLRDARGSGLRSVVGARTADWARLFDGWARYLASLRVALLLAPTPEAAMAAETRLPATVVPMVQGRGFLVAGGRAELVQVTRLVERPHEEARPVTELAVPVSRDHEVTSEPAS</sequence>
<dbReference type="Gene3D" id="3.40.50.300">
    <property type="entry name" value="P-loop containing nucleotide triphosphate hydrolases"/>
    <property type="match status" value="3"/>
</dbReference>
<dbReference type="PROSITE" id="PS50006">
    <property type="entry name" value="FHA_DOMAIN"/>
    <property type="match status" value="2"/>
</dbReference>
<keyword evidence="6" id="KW-1133">Transmembrane helix</keyword>
<keyword evidence="1" id="KW-0597">Phosphoprotein</keyword>
<evidence type="ECO:0000256" key="4">
    <source>
        <dbReference type="PROSITE-ProRule" id="PRU00289"/>
    </source>
</evidence>
<dbReference type="GO" id="GO:0005524">
    <property type="term" value="F:ATP binding"/>
    <property type="evidence" value="ECO:0007669"/>
    <property type="project" value="UniProtKB-UniRule"/>
</dbReference>
<evidence type="ECO:0000259" key="7">
    <source>
        <dbReference type="PROSITE" id="PS50006"/>
    </source>
</evidence>
<feature type="transmembrane region" description="Helical" evidence="6">
    <location>
        <begin position="344"/>
        <end position="363"/>
    </location>
</feature>
<evidence type="ECO:0000256" key="1">
    <source>
        <dbReference type="ARBA" id="ARBA00022553"/>
    </source>
</evidence>
<dbReference type="InterPro" id="IPR000253">
    <property type="entry name" value="FHA_dom"/>
</dbReference>
<reference evidence="10" key="1">
    <citation type="submission" date="2016-10" db="EMBL/GenBank/DDBJ databases">
        <authorList>
            <person name="Varghese N."/>
            <person name="Submissions S."/>
        </authorList>
    </citation>
    <scope>NUCLEOTIDE SEQUENCE [LARGE SCALE GENOMIC DNA]</scope>
    <source>
        <strain evidence="10">DSM 22329</strain>
    </source>
</reference>
<feature type="domain" description="FHA" evidence="7">
    <location>
        <begin position="128"/>
        <end position="177"/>
    </location>
</feature>
<dbReference type="Pfam" id="PF01580">
    <property type="entry name" value="FtsK_SpoIIIE"/>
    <property type="match status" value="2"/>
</dbReference>
<dbReference type="SMART" id="SM00382">
    <property type="entry name" value="AAA"/>
    <property type="match status" value="3"/>
</dbReference>
<dbReference type="SMART" id="SM00240">
    <property type="entry name" value="FHA"/>
    <property type="match status" value="2"/>
</dbReference>
<feature type="binding site" evidence="4">
    <location>
        <begin position="1081"/>
        <end position="1088"/>
    </location>
    <ligand>
        <name>ATP</name>
        <dbReference type="ChEBI" id="CHEBI:30616"/>
    </ligand>
</feature>
<keyword evidence="6" id="KW-0812">Transmembrane</keyword>
<dbReference type="STRING" id="443156.SAMN04489867_2268"/>
<evidence type="ECO:0000256" key="3">
    <source>
        <dbReference type="ARBA" id="ARBA00022840"/>
    </source>
</evidence>
<keyword evidence="10" id="KW-1185">Reference proteome</keyword>
<dbReference type="SUPFAM" id="SSF52540">
    <property type="entry name" value="P-loop containing nucleoside triphosphate hydrolases"/>
    <property type="match status" value="3"/>
</dbReference>
<dbReference type="Gene3D" id="2.60.200.20">
    <property type="match status" value="2"/>
</dbReference>
<dbReference type="Proteomes" id="UP000199077">
    <property type="component" value="Chromosome I"/>
</dbReference>
<evidence type="ECO:0000313" key="10">
    <source>
        <dbReference type="Proteomes" id="UP000199077"/>
    </source>
</evidence>
<organism evidence="9 10">
    <name type="scientific">Pedococcus dokdonensis</name>
    <dbReference type="NCBI Taxonomy" id="443156"/>
    <lineage>
        <taxon>Bacteria</taxon>
        <taxon>Bacillati</taxon>
        <taxon>Actinomycetota</taxon>
        <taxon>Actinomycetes</taxon>
        <taxon>Micrococcales</taxon>
        <taxon>Intrasporangiaceae</taxon>
        <taxon>Pedococcus</taxon>
    </lineage>
</organism>
<dbReference type="InterPro" id="IPR002543">
    <property type="entry name" value="FtsK_dom"/>
</dbReference>
<dbReference type="InterPro" id="IPR050206">
    <property type="entry name" value="FtsK/SpoIIIE/SftA"/>
</dbReference>
<dbReference type="Pfam" id="PF00498">
    <property type="entry name" value="FHA"/>
    <property type="match status" value="2"/>
</dbReference>